<sequence length="266" mass="29641">MKWMIIGVSLIFMALALVGVFEQQEAALPDSHKSSAPSSLNQRKADVKQNSENPFALVTRSQNQQSERSQPGNEVPSTEPELKQQARTDSVDTALRGSSEARSSDEHSQSTFDTPEEEQAERTQISLKAARDYWPEAIVNYIKELPGGIPYAIARHVNTILLSDQPRQTGMETQVQAYIKSELGAYGLESNATLCRDDQCMLILLKRYDSPRRSLDEAIDFGNGMKRQFGLYPERALVGGHPVNHSHHVHIRFYSKSGLGAQPESD</sequence>
<dbReference type="Proteomes" id="UP000614272">
    <property type="component" value="Unassembled WGS sequence"/>
</dbReference>
<dbReference type="RefSeq" id="WP_143452273.1">
    <property type="nucleotide sequence ID" value="NZ_BMGJ01000007.1"/>
</dbReference>
<accession>A0ABQ1REY6</accession>
<feature type="region of interest" description="Disordered" evidence="1">
    <location>
        <begin position="29"/>
        <end position="124"/>
    </location>
</feature>
<dbReference type="EMBL" id="BMGJ01000007">
    <property type="protein sequence ID" value="GGD66144.1"/>
    <property type="molecule type" value="Genomic_DNA"/>
</dbReference>
<gene>
    <name evidence="2" type="ORF">GCM10011357_21730</name>
</gene>
<feature type="compositionally biased region" description="Basic and acidic residues" evidence="1">
    <location>
        <begin position="80"/>
        <end position="90"/>
    </location>
</feature>
<proteinExistence type="predicted"/>
<evidence type="ECO:0000256" key="1">
    <source>
        <dbReference type="SAM" id="MobiDB-lite"/>
    </source>
</evidence>
<evidence type="ECO:0000313" key="3">
    <source>
        <dbReference type="Proteomes" id="UP000614272"/>
    </source>
</evidence>
<feature type="compositionally biased region" description="Polar residues" evidence="1">
    <location>
        <begin position="50"/>
        <end position="76"/>
    </location>
</feature>
<reference evidence="3" key="1">
    <citation type="journal article" date="2019" name="Int. J. Syst. Evol. Microbiol.">
        <title>The Global Catalogue of Microorganisms (GCM) 10K type strain sequencing project: providing services to taxonomists for standard genome sequencing and annotation.</title>
        <authorList>
            <consortium name="The Broad Institute Genomics Platform"/>
            <consortium name="The Broad Institute Genome Sequencing Center for Infectious Disease"/>
            <person name="Wu L."/>
            <person name="Ma J."/>
        </authorList>
    </citation>
    <scope>NUCLEOTIDE SEQUENCE [LARGE SCALE GENOMIC DNA]</scope>
    <source>
        <strain evidence="3">CGMCC 1.12923</strain>
    </source>
</reference>
<evidence type="ECO:0000313" key="2">
    <source>
        <dbReference type="EMBL" id="GGD66144.1"/>
    </source>
</evidence>
<name>A0ABQ1REY6_9ALTE</name>
<protein>
    <submittedName>
        <fullName evidence="2">Uncharacterized protein</fullName>
    </submittedName>
</protein>
<comment type="caution">
    <text evidence="2">The sequence shown here is derived from an EMBL/GenBank/DDBJ whole genome shotgun (WGS) entry which is preliminary data.</text>
</comment>
<organism evidence="2 3">
    <name type="scientific">Lacimicrobium alkaliphilum</name>
    <dbReference type="NCBI Taxonomy" id="1526571"/>
    <lineage>
        <taxon>Bacteria</taxon>
        <taxon>Pseudomonadati</taxon>
        <taxon>Pseudomonadota</taxon>
        <taxon>Gammaproteobacteria</taxon>
        <taxon>Alteromonadales</taxon>
        <taxon>Alteromonadaceae</taxon>
        <taxon>Lacimicrobium</taxon>
    </lineage>
</organism>
<keyword evidence="3" id="KW-1185">Reference proteome</keyword>